<evidence type="ECO:0000259" key="1">
    <source>
        <dbReference type="Pfam" id="PF08279"/>
    </source>
</evidence>
<dbReference type="Pfam" id="PF13280">
    <property type="entry name" value="WYL"/>
    <property type="match status" value="1"/>
</dbReference>
<protein>
    <submittedName>
        <fullName evidence="3">WYL domain-containing protein</fullName>
    </submittedName>
</protein>
<reference evidence="3" key="1">
    <citation type="journal article" date="2020" name="Microorganisms">
        <title>Isolation, Genomic and Metabolomic Characterization of Streptomyces tendae VITAKN with Quorum Sensing Inhibitory Activity from Southern India.</title>
        <authorList>
            <person name="Ishaque N.M."/>
            <person name="Burgsdorf I."/>
            <person name="Limlingan Malit J.J."/>
            <person name="Saha S."/>
            <person name="Teta R."/>
            <person name="Ewe D."/>
            <person name="Kannabiran K."/>
            <person name="Hrouzek P."/>
            <person name="Steindler L."/>
            <person name="Costantino V."/>
            <person name="Saurav K."/>
        </authorList>
    </citation>
    <scope>NUCLEOTIDE SEQUENCE</scope>
    <source>
        <strain evidence="3">VITAKN</strain>
    </source>
</reference>
<evidence type="ECO:0000259" key="2">
    <source>
        <dbReference type="Pfam" id="PF13280"/>
    </source>
</evidence>
<dbReference type="PANTHER" id="PTHR34580">
    <property type="match status" value="1"/>
</dbReference>
<dbReference type="RefSeq" id="WP_164458309.1">
    <property type="nucleotide sequence ID" value="NZ_JAAIFS010000002.1"/>
</dbReference>
<feature type="domain" description="Helix-turn-helix type 11" evidence="1">
    <location>
        <begin position="6"/>
        <end position="59"/>
    </location>
</feature>
<organism evidence="3">
    <name type="scientific">Streptomyces tendae</name>
    <dbReference type="NCBI Taxonomy" id="1932"/>
    <lineage>
        <taxon>Bacteria</taxon>
        <taxon>Bacillati</taxon>
        <taxon>Actinomycetota</taxon>
        <taxon>Actinomycetes</taxon>
        <taxon>Kitasatosporales</taxon>
        <taxon>Streptomycetaceae</taxon>
        <taxon>Streptomyces</taxon>
    </lineage>
</organism>
<dbReference type="AlphaFoldDB" id="A0A6B3QGE7"/>
<name>A0A6B3QGE7_STRTE</name>
<feature type="domain" description="WYL" evidence="2">
    <location>
        <begin position="139"/>
        <end position="202"/>
    </location>
</feature>
<dbReference type="Pfam" id="PF08279">
    <property type="entry name" value="HTH_11"/>
    <property type="match status" value="1"/>
</dbReference>
<dbReference type="InterPro" id="IPR051534">
    <property type="entry name" value="CBASS_pafABC_assoc_protein"/>
</dbReference>
<dbReference type="EMBL" id="JAAIFS010000002">
    <property type="protein sequence ID" value="NEV87149.1"/>
    <property type="molecule type" value="Genomic_DNA"/>
</dbReference>
<evidence type="ECO:0000313" key="3">
    <source>
        <dbReference type="EMBL" id="NEV87149.1"/>
    </source>
</evidence>
<dbReference type="InterPro" id="IPR013196">
    <property type="entry name" value="HTH_11"/>
</dbReference>
<dbReference type="SUPFAM" id="SSF46785">
    <property type="entry name" value="Winged helix' DNA-binding domain"/>
    <property type="match status" value="1"/>
</dbReference>
<proteinExistence type="predicted"/>
<dbReference type="InterPro" id="IPR026881">
    <property type="entry name" value="WYL_dom"/>
</dbReference>
<dbReference type="InterPro" id="IPR036388">
    <property type="entry name" value="WH-like_DNA-bd_sf"/>
</dbReference>
<dbReference type="PROSITE" id="PS52050">
    <property type="entry name" value="WYL"/>
    <property type="match status" value="1"/>
</dbReference>
<comment type="caution">
    <text evidence="3">The sequence shown here is derived from an EMBL/GenBank/DDBJ whole genome shotgun (WGS) entry which is preliminary data.</text>
</comment>
<dbReference type="Gene3D" id="1.10.10.10">
    <property type="entry name" value="Winged helix-like DNA-binding domain superfamily/Winged helix DNA-binding domain"/>
    <property type="match status" value="1"/>
</dbReference>
<dbReference type="InterPro" id="IPR036390">
    <property type="entry name" value="WH_DNA-bd_sf"/>
</dbReference>
<accession>A0A6B3QGE7</accession>
<sequence>MNRTPRLYALVEELRAAAPRTLTVAALAARFEVSTRTVQRDLQALMEAGVPVRTTPGRGGGWSIDRAMTLPPIRFTAEEAVALVAALAVADASALYAGAVRTASQKIAASMTGPASTAAEELAARIVVLPTRTAESVRTAVEQALTDGTVLRLSYVGGAGQESDRDVEPAGLLTADGKWYLIAWCRTRQAGRGFRLDRITAAAPTGEQARPHELADLLLGSAAAGAVQPTALASLIPPS</sequence>
<dbReference type="PANTHER" id="PTHR34580:SF3">
    <property type="entry name" value="PROTEIN PAFB"/>
    <property type="match status" value="1"/>
</dbReference>
<gene>
    <name evidence="3" type="ORF">GUR47_10820</name>
</gene>